<dbReference type="EMBL" id="JBHSWN010000001">
    <property type="protein sequence ID" value="MFC6790586.1"/>
    <property type="molecule type" value="Genomic_DNA"/>
</dbReference>
<keyword evidence="3" id="KW-1185">Reference proteome</keyword>
<evidence type="ECO:0000256" key="1">
    <source>
        <dbReference type="SAM" id="MobiDB-lite"/>
    </source>
</evidence>
<reference evidence="3" key="1">
    <citation type="journal article" date="2019" name="Int. J. Syst. Evol. Microbiol.">
        <title>The Global Catalogue of Microorganisms (GCM) 10K type strain sequencing project: providing services to taxonomists for standard genome sequencing and annotation.</title>
        <authorList>
            <consortium name="The Broad Institute Genomics Platform"/>
            <consortium name="The Broad Institute Genome Sequencing Center for Infectious Disease"/>
            <person name="Wu L."/>
            <person name="Ma J."/>
        </authorList>
    </citation>
    <scope>NUCLEOTIDE SEQUENCE [LARGE SCALE GENOMIC DNA]</scope>
    <source>
        <strain evidence="3">CCUG 48316</strain>
    </source>
</reference>
<name>A0ABW2BMF0_9HYPH</name>
<dbReference type="InterPro" id="IPR032427">
    <property type="entry name" value="P22_portal"/>
</dbReference>
<evidence type="ECO:0000313" key="2">
    <source>
        <dbReference type="EMBL" id="MFC6790586.1"/>
    </source>
</evidence>
<protein>
    <submittedName>
        <fullName evidence="2">Portal protein</fullName>
    </submittedName>
</protein>
<dbReference type="RefSeq" id="WP_378970536.1">
    <property type="nucleotide sequence ID" value="NZ_JBHSWN010000001.1"/>
</dbReference>
<accession>A0ABW2BMF0</accession>
<feature type="compositionally biased region" description="Pro residues" evidence="1">
    <location>
        <begin position="613"/>
        <end position="622"/>
    </location>
</feature>
<organism evidence="2 3">
    <name type="scientific">Methylobacterium komagatae</name>
    <dbReference type="NCBI Taxonomy" id="374425"/>
    <lineage>
        <taxon>Bacteria</taxon>
        <taxon>Pseudomonadati</taxon>
        <taxon>Pseudomonadota</taxon>
        <taxon>Alphaproteobacteria</taxon>
        <taxon>Hyphomicrobiales</taxon>
        <taxon>Methylobacteriaceae</taxon>
        <taxon>Methylobacterium</taxon>
    </lineage>
</organism>
<comment type="caution">
    <text evidence="2">The sequence shown here is derived from an EMBL/GenBank/DDBJ whole genome shotgun (WGS) entry which is preliminary data.</text>
</comment>
<dbReference type="Proteomes" id="UP001596292">
    <property type="component" value="Unassembled WGS sequence"/>
</dbReference>
<feature type="region of interest" description="Disordered" evidence="1">
    <location>
        <begin position="604"/>
        <end position="638"/>
    </location>
</feature>
<evidence type="ECO:0000313" key="3">
    <source>
        <dbReference type="Proteomes" id="UP001596292"/>
    </source>
</evidence>
<feature type="region of interest" description="Disordered" evidence="1">
    <location>
        <begin position="712"/>
        <end position="743"/>
    </location>
</feature>
<proteinExistence type="predicted"/>
<gene>
    <name evidence="2" type="ORF">ACFQE0_13815</name>
</gene>
<feature type="region of interest" description="Disordered" evidence="1">
    <location>
        <begin position="1"/>
        <end position="35"/>
    </location>
</feature>
<sequence>MARKQPRRVERPTSLPPEVEEKPARPANPKAEANAKVITVATKRWQRADLADKDNRMAAYADLDFLFVEGAQWPEDAKLARAGRPCLEFNRLPTTIAQITGDIRQMRPAVKVVPVDSRGDVKTADVIAGMVRYVENRSDAPAAYFTGADQQVAAGIGHWRVETEYGSDSTFEQEIRISAIPDGIAVRWDPDAKNPTREDARFCFVPVDMSRDVFEETYPDATAAEMGDAELTQSGLSEWATADTVRVAEYWTKSPIKKTLALMPDGEILDLTDTADEDHEEKLARAEAAGARIEKRDGHKIERYLITANEVLEGPTPWPGRFIPIVPVVGIEMQVGRRRIRRGVVRTAKDAQRAYNYARSTQTEVVALQPKAPFIGTETQFKGYEAVWQTANTENHPFLPYNADPKAGTAMPQRVQPPVASAGLAELTREAAEDMKAVTGVYDASLGARSNETSGRAIRARQQEGDVGSFVYIVNFTRAVRHTGSIVVDLIPHIYDTERTLRIIGEDGKVDLVQINQAQGLATDDVAERIANDVTVGAYDVAMEMGPSYTTRREAALDGMIQLLGAAPEVAPLVLDLLAQAQDWPLADKIAKRIRTMLPPQIQAEEAQEEGRPPPPPPPPSPEQQAAAAAEQHKQQLEAGRQQLDLAKLDVERQRIQAEMAKVQAEIDRAAAEAQARVTGPAQPGQPDTRLEDIAQAVQHLSQIVATILEELPPADGTPSPENGPPGLETAEPGAMPVDLSGAPQGALSLTRAQWACPAPR</sequence>
<dbReference type="Pfam" id="PF16510">
    <property type="entry name" value="P22_portal"/>
    <property type="match status" value="1"/>
</dbReference>